<comment type="similarity">
    <text evidence="6">Belongs to the group II decarboxylase family.</text>
</comment>
<evidence type="ECO:0000256" key="4">
    <source>
        <dbReference type="ARBA" id="ARBA00023239"/>
    </source>
</evidence>
<evidence type="ECO:0000256" key="3">
    <source>
        <dbReference type="ARBA" id="ARBA00022898"/>
    </source>
</evidence>
<keyword evidence="3 5" id="KW-0663">Pyridoxal phosphate</keyword>
<keyword evidence="4 6" id="KW-0456">Lyase</keyword>
<dbReference type="InterPro" id="IPR015421">
    <property type="entry name" value="PyrdxlP-dep_Trfase_major"/>
</dbReference>
<evidence type="ECO:0000256" key="5">
    <source>
        <dbReference type="PIRSR" id="PIRSR602129-50"/>
    </source>
</evidence>
<dbReference type="PANTHER" id="PTHR11999:SF169">
    <property type="entry name" value="TYROSINE DECARBOXYLASE 1-LIKE"/>
    <property type="match status" value="1"/>
</dbReference>
<reference evidence="8" key="1">
    <citation type="journal article" date="2019" name="Gigascience">
        <title>De novo genome assembly of the endangered Acer yangbiense, a plant species with extremely small populations endemic to Yunnan Province, China.</title>
        <authorList>
            <person name="Yang J."/>
            <person name="Wariss H.M."/>
            <person name="Tao L."/>
            <person name="Zhang R."/>
            <person name="Yun Q."/>
            <person name="Hollingsworth P."/>
            <person name="Dao Z."/>
            <person name="Luo G."/>
            <person name="Guo H."/>
            <person name="Ma Y."/>
            <person name="Sun W."/>
        </authorList>
    </citation>
    <scope>NUCLEOTIDE SEQUENCE [LARGE SCALE GENOMIC DNA]</scope>
    <source>
        <strain evidence="8">cv. Malutang</strain>
    </source>
</reference>
<dbReference type="GO" id="GO:0006520">
    <property type="term" value="P:amino acid metabolic process"/>
    <property type="evidence" value="ECO:0007669"/>
    <property type="project" value="InterPro"/>
</dbReference>
<dbReference type="GO" id="GO:0016831">
    <property type="term" value="F:carboxy-lyase activity"/>
    <property type="evidence" value="ECO:0007669"/>
    <property type="project" value="UniProtKB-KW"/>
</dbReference>
<dbReference type="Gene3D" id="3.40.640.10">
    <property type="entry name" value="Type I PLP-dependent aspartate aminotransferase-like (Major domain)"/>
    <property type="match status" value="2"/>
</dbReference>
<dbReference type="GO" id="GO:0019752">
    <property type="term" value="P:carboxylic acid metabolic process"/>
    <property type="evidence" value="ECO:0007669"/>
    <property type="project" value="InterPro"/>
</dbReference>
<evidence type="ECO:0000313" key="7">
    <source>
        <dbReference type="EMBL" id="TXG66230.1"/>
    </source>
</evidence>
<feature type="modified residue" description="N6-(pyridoxal phosphate)lysine" evidence="5">
    <location>
        <position position="264"/>
    </location>
</feature>
<comment type="cofactor">
    <cofactor evidence="1 5 6">
        <name>pyridoxal 5'-phosphate</name>
        <dbReference type="ChEBI" id="CHEBI:597326"/>
    </cofactor>
</comment>
<comment type="caution">
    <text evidence="7">The sequence shown here is derived from an EMBL/GenBank/DDBJ whole genome shotgun (WGS) entry which is preliminary data.</text>
</comment>
<dbReference type="Pfam" id="PF00282">
    <property type="entry name" value="Pyridoxal_deC"/>
    <property type="match status" value="1"/>
</dbReference>
<evidence type="ECO:0000313" key="8">
    <source>
        <dbReference type="Proteomes" id="UP000323000"/>
    </source>
</evidence>
<dbReference type="InterPro" id="IPR002129">
    <property type="entry name" value="PyrdxlP-dep_de-COase"/>
</dbReference>
<dbReference type="Proteomes" id="UP000323000">
    <property type="component" value="Chromosome 3"/>
</dbReference>
<dbReference type="GO" id="GO:0030170">
    <property type="term" value="F:pyridoxal phosphate binding"/>
    <property type="evidence" value="ECO:0007669"/>
    <property type="project" value="InterPro"/>
</dbReference>
<evidence type="ECO:0000256" key="1">
    <source>
        <dbReference type="ARBA" id="ARBA00001933"/>
    </source>
</evidence>
<dbReference type="InterPro" id="IPR015424">
    <property type="entry name" value="PyrdxlP-dep_Trfase"/>
</dbReference>
<accession>A0A5C7IA82</accession>
<evidence type="ECO:0008006" key="9">
    <source>
        <dbReference type="Google" id="ProtNLM"/>
    </source>
</evidence>
<dbReference type="PANTHER" id="PTHR11999">
    <property type="entry name" value="GROUP II PYRIDOXAL-5-PHOSPHATE DECARBOXYLASE"/>
    <property type="match status" value="1"/>
</dbReference>
<dbReference type="PRINTS" id="PR00800">
    <property type="entry name" value="YHDCRBOXLASE"/>
</dbReference>
<evidence type="ECO:0000256" key="6">
    <source>
        <dbReference type="RuleBase" id="RU000382"/>
    </source>
</evidence>
<keyword evidence="2" id="KW-0210">Decarboxylase</keyword>
<evidence type="ECO:0000256" key="2">
    <source>
        <dbReference type="ARBA" id="ARBA00022793"/>
    </source>
</evidence>
<dbReference type="AlphaFoldDB" id="A0A5C7IA82"/>
<dbReference type="OrthoDB" id="639767at2759"/>
<dbReference type="EMBL" id="VAHF01000003">
    <property type="protein sequence ID" value="TXG66230.1"/>
    <property type="molecule type" value="Genomic_DNA"/>
</dbReference>
<dbReference type="GO" id="GO:0005737">
    <property type="term" value="C:cytoplasm"/>
    <property type="evidence" value="ECO:0007669"/>
    <property type="project" value="TreeGrafter"/>
</dbReference>
<sequence>MGSFTPKSFAPLDPQSFSDESKAVVDFIAEYYRNIEKYPVQSKVQPGYLSEKLPDTAPYAPESLEDILKDVSESILPGLTHWQSPNFFAYFQANASTAGFLGEMLCSGLNVVGFNWISSPAATELESIVMDWMGKMLKLPSSFLFFGTGGGVLHGSTCEAVVCTLAAARDKTLEKLGGSENITRLVVYASDQTHVTVKKSAKLIGITACGAVDPIMELGKIAREYKMWFHIDAAYAGSACICPEFRLYLDGVELADSISMNPHK</sequence>
<name>A0A5C7IA82_9ROSI</name>
<dbReference type="SUPFAM" id="SSF53383">
    <property type="entry name" value="PLP-dependent transferases"/>
    <property type="match status" value="1"/>
</dbReference>
<dbReference type="Gene3D" id="1.20.1340.10">
    <property type="entry name" value="dopa decarboxylase, N-terminal domain"/>
    <property type="match status" value="1"/>
</dbReference>
<proteinExistence type="inferred from homology"/>
<dbReference type="InterPro" id="IPR010977">
    <property type="entry name" value="Aromatic_deC"/>
</dbReference>
<protein>
    <recommendedName>
        <fullName evidence="9">Tyrosine decarboxylase</fullName>
    </recommendedName>
</protein>
<keyword evidence="8" id="KW-1185">Reference proteome</keyword>
<organism evidence="7 8">
    <name type="scientific">Acer yangbiense</name>
    <dbReference type="NCBI Taxonomy" id="1000413"/>
    <lineage>
        <taxon>Eukaryota</taxon>
        <taxon>Viridiplantae</taxon>
        <taxon>Streptophyta</taxon>
        <taxon>Embryophyta</taxon>
        <taxon>Tracheophyta</taxon>
        <taxon>Spermatophyta</taxon>
        <taxon>Magnoliopsida</taxon>
        <taxon>eudicotyledons</taxon>
        <taxon>Gunneridae</taxon>
        <taxon>Pentapetalae</taxon>
        <taxon>rosids</taxon>
        <taxon>malvids</taxon>
        <taxon>Sapindales</taxon>
        <taxon>Sapindaceae</taxon>
        <taxon>Hippocastanoideae</taxon>
        <taxon>Acereae</taxon>
        <taxon>Acer</taxon>
    </lineage>
</organism>
<gene>
    <name evidence="7" type="ORF">EZV62_007505</name>
</gene>